<dbReference type="Pfam" id="PF19744">
    <property type="entry name" value="DUF6232"/>
    <property type="match status" value="1"/>
</dbReference>
<feature type="transmembrane region" description="Helical" evidence="1">
    <location>
        <begin position="34"/>
        <end position="57"/>
    </location>
</feature>
<evidence type="ECO:0000313" key="2">
    <source>
        <dbReference type="EMBL" id="QEC65335.1"/>
    </source>
</evidence>
<dbReference type="KEGG" id="mgin:FRZ54_23100"/>
<keyword evidence="1" id="KW-0812">Transmembrane</keyword>
<name>A0A5B8V2N2_9SPHI</name>
<evidence type="ECO:0000313" key="3">
    <source>
        <dbReference type="Proteomes" id="UP000321479"/>
    </source>
</evidence>
<keyword evidence="1" id="KW-1133">Transmembrane helix</keyword>
<sequence>MEETIFFQSGGVTVTQSRYIVDNKTFAMRNISSVQVGVILAKRGFGFFLLVVGLILAVSSNDARTAGIVVLILGALFAFLPKDKFTVRISTNSGETDSLWSKDRQSIQRIVDALNEAMIHRG</sequence>
<evidence type="ECO:0000256" key="1">
    <source>
        <dbReference type="SAM" id="Phobius"/>
    </source>
</evidence>
<proteinExistence type="predicted"/>
<keyword evidence="3" id="KW-1185">Reference proteome</keyword>
<feature type="transmembrane region" description="Helical" evidence="1">
    <location>
        <begin position="63"/>
        <end position="80"/>
    </location>
</feature>
<dbReference type="AlphaFoldDB" id="A0A5B8V2N2"/>
<reference evidence="2 3" key="1">
    <citation type="journal article" date="2017" name="Curr. Microbiol.">
        <title>Mucilaginibacter ginsenosidivorans sp. nov., Isolated from Soil of Ginseng Field.</title>
        <authorList>
            <person name="Kim M.M."/>
            <person name="Siddiqi M.Z."/>
            <person name="Im W.T."/>
        </authorList>
    </citation>
    <scope>NUCLEOTIDE SEQUENCE [LARGE SCALE GENOMIC DNA]</scope>
    <source>
        <strain evidence="2 3">Gsoil 3017</strain>
    </source>
</reference>
<keyword evidence="1" id="KW-0472">Membrane</keyword>
<protein>
    <submittedName>
        <fullName evidence="2">QacE</fullName>
    </submittedName>
</protein>
<dbReference type="RefSeq" id="WP_147034166.1">
    <property type="nucleotide sequence ID" value="NZ_CP042436.1"/>
</dbReference>
<accession>A0A5B8V2N2</accession>
<dbReference type="InterPro" id="IPR045629">
    <property type="entry name" value="DUF6232"/>
</dbReference>
<dbReference type="EMBL" id="CP042436">
    <property type="protein sequence ID" value="QEC65335.1"/>
    <property type="molecule type" value="Genomic_DNA"/>
</dbReference>
<dbReference type="Proteomes" id="UP000321479">
    <property type="component" value="Chromosome"/>
</dbReference>
<gene>
    <name evidence="2" type="ORF">FRZ54_23100</name>
</gene>
<dbReference type="OrthoDB" id="767645at2"/>
<organism evidence="2 3">
    <name type="scientific">Mucilaginibacter ginsenosidivorans</name>
    <dbReference type="NCBI Taxonomy" id="398053"/>
    <lineage>
        <taxon>Bacteria</taxon>
        <taxon>Pseudomonadati</taxon>
        <taxon>Bacteroidota</taxon>
        <taxon>Sphingobacteriia</taxon>
        <taxon>Sphingobacteriales</taxon>
        <taxon>Sphingobacteriaceae</taxon>
        <taxon>Mucilaginibacter</taxon>
    </lineage>
</organism>